<evidence type="ECO:0000256" key="7">
    <source>
        <dbReference type="ARBA" id="ARBA00025346"/>
    </source>
</evidence>
<gene>
    <name evidence="11" type="ORF">RCL2_003108500</name>
</gene>
<evidence type="ECO:0000313" key="12">
    <source>
        <dbReference type="Proteomes" id="UP000615446"/>
    </source>
</evidence>
<comment type="caution">
    <text evidence="11">The sequence shown here is derived from an EMBL/GenBank/DDBJ whole genome shotgun (WGS) entry which is preliminary data.</text>
</comment>
<dbReference type="Gene3D" id="1.10.20.10">
    <property type="entry name" value="Histone, subunit A"/>
    <property type="match status" value="1"/>
</dbReference>
<feature type="region of interest" description="Disordered" evidence="9">
    <location>
        <begin position="86"/>
        <end position="106"/>
    </location>
</feature>
<dbReference type="Pfam" id="PF05236">
    <property type="entry name" value="TAF4"/>
    <property type="match status" value="1"/>
</dbReference>
<feature type="region of interest" description="Disordered" evidence="9">
    <location>
        <begin position="210"/>
        <end position="233"/>
    </location>
</feature>
<dbReference type="Proteomes" id="UP000615446">
    <property type="component" value="Unassembled WGS sequence"/>
</dbReference>
<evidence type="ECO:0000256" key="9">
    <source>
        <dbReference type="SAM" id="MobiDB-lite"/>
    </source>
</evidence>
<reference evidence="11" key="1">
    <citation type="submission" date="2019-10" db="EMBL/GenBank/DDBJ databases">
        <title>Conservation and host-specific expression of non-tandemly repeated heterogenous ribosome RNA gene in arbuscular mycorrhizal fungi.</title>
        <authorList>
            <person name="Maeda T."/>
            <person name="Kobayashi Y."/>
            <person name="Nakagawa T."/>
            <person name="Ezawa T."/>
            <person name="Yamaguchi K."/>
            <person name="Bino T."/>
            <person name="Nishimoto Y."/>
            <person name="Shigenobu S."/>
            <person name="Kawaguchi M."/>
        </authorList>
    </citation>
    <scope>NUCLEOTIDE SEQUENCE</scope>
    <source>
        <strain evidence="11">HR1</strain>
    </source>
</reference>
<dbReference type="PANTHER" id="PTHR15138:SF14">
    <property type="entry name" value="TRANSCRIPTION INITIATION FACTOR TFIID SUBUNIT 4"/>
    <property type="match status" value="1"/>
</dbReference>
<dbReference type="EMBL" id="BLAL01000356">
    <property type="protein sequence ID" value="GET04785.1"/>
    <property type="molecule type" value="Genomic_DNA"/>
</dbReference>
<keyword evidence="4" id="KW-0805">Transcription regulation</keyword>
<evidence type="ECO:0000256" key="3">
    <source>
        <dbReference type="ARBA" id="ARBA00017306"/>
    </source>
</evidence>
<evidence type="ECO:0000256" key="5">
    <source>
        <dbReference type="ARBA" id="ARBA00023163"/>
    </source>
</evidence>
<feature type="region of interest" description="Disordered" evidence="9">
    <location>
        <begin position="256"/>
        <end position="313"/>
    </location>
</feature>
<dbReference type="InterPro" id="IPR009072">
    <property type="entry name" value="Histone-fold"/>
</dbReference>
<dbReference type="InterPro" id="IPR007900">
    <property type="entry name" value="TAF4_C"/>
</dbReference>
<dbReference type="GO" id="GO:0006367">
    <property type="term" value="P:transcription initiation at RNA polymerase II promoter"/>
    <property type="evidence" value="ECO:0007669"/>
    <property type="project" value="TreeGrafter"/>
</dbReference>
<evidence type="ECO:0000256" key="4">
    <source>
        <dbReference type="ARBA" id="ARBA00023015"/>
    </source>
</evidence>
<proteinExistence type="inferred from homology"/>
<dbReference type="CDD" id="cd08045">
    <property type="entry name" value="HFD_TAF4"/>
    <property type="match status" value="1"/>
</dbReference>
<feature type="compositionally biased region" description="Polar residues" evidence="9">
    <location>
        <begin position="362"/>
        <end position="404"/>
    </location>
</feature>
<evidence type="ECO:0000313" key="11">
    <source>
        <dbReference type="EMBL" id="GET04785.1"/>
    </source>
</evidence>
<evidence type="ECO:0000256" key="6">
    <source>
        <dbReference type="ARBA" id="ARBA00023242"/>
    </source>
</evidence>
<feature type="domain" description="Transcription initiation factor TFIID component TAF4 C-terminal" evidence="10">
    <location>
        <begin position="112"/>
        <end position="423"/>
    </location>
</feature>
<feature type="compositionally biased region" description="Basic and acidic residues" evidence="9">
    <location>
        <begin position="264"/>
        <end position="284"/>
    </location>
</feature>
<dbReference type="GO" id="GO:0046982">
    <property type="term" value="F:protein heterodimerization activity"/>
    <property type="evidence" value="ECO:0007669"/>
    <property type="project" value="InterPro"/>
</dbReference>
<feature type="compositionally biased region" description="Low complexity" evidence="9">
    <location>
        <begin position="93"/>
        <end position="104"/>
    </location>
</feature>
<feature type="compositionally biased region" description="Gly residues" evidence="9">
    <location>
        <begin position="218"/>
        <end position="230"/>
    </location>
</feature>
<evidence type="ECO:0000256" key="8">
    <source>
        <dbReference type="ARBA" id="ARBA00031747"/>
    </source>
</evidence>
<keyword evidence="6" id="KW-0539">Nucleus</keyword>
<feature type="region of interest" description="Disordered" evidence="9">
    <location>
        <begin position="341"/>
        <end position="405"/>
    </location>
</feature>
<protein>
    <recommendedName>
        <fullName evidence="3">Transcription initiation factor TFIID subunit 4</fullName>
    </recommendedName>
    <alternativeName>
        <fullName evidence="8">TBP-associated factor 4</fullName>
    </alternativeName>
</protein>
<organism evidence="11 12">
    <name type="scientific">Rhizophagus clarus</name>
    <dbReference type="NCBI Taxonomy" id="94130"/>
    <lineage>
        <taxon>Eukaryota</taxon>
        <taxon>Fungi</taxon>
        <taxon>Fungi incertae sedis</taxon>
        <taxon>Mucoromycota</taxon>
        <taxon>Glomeromycotina</taxon>
        <taxon>Glomeromycetes</taxon>
        <taxon>Glomerales</taxon>
        <taxon>Glomeraceae</taxon>
        <taxon>Rhizophagus</taxon>
    </lineage>
</organism>
<comment type="subcellular location">
    <subcellularLocation>
        <location evidence="1">Nucleus</location>
    </subcellularLocation>
</comment>
<dbReference type="OrthoDB" id="21060at2759"/>
<evidence type="ECO:0000259" key="10">
    <source>
        <dbReference type="Pfam" id="PF05236"/>
    </source>
</evidence>
<evidence type="ECO:0000256" key="2">
    <source>
        <dbReference type="ARBA" id="ARBA00006178"/>
    </source>
</evidence>
<dbReference type="AlphaFoldDB" id="A0A8H3MEU9"/>
<dbReference type="GO" id="GO:0005669">
    <property type="term" value="C:transcription factor TFIID complex"/>
    <property type="evidence" value="ECO:0007669"/>
    <property type="project" value="InterPro"/>
</dbReference>
<name>A0A8H3MEU9_9GLOM</name>
<sequence>MKKSPTTPTPVKLEQQQVVGTTSAISNSTVGGVIPIPLLDPTMSAFPRISQPMGPPSQPPIGYRSTMYNTSNPIMVLPRINTQTGNPLLSRRTTAPAVPGTAGPADEKASYDDVLTFTGVDLKEETDNILRENELLGIRQSYTTQLPDRSRTQNFLDQRNLANMVTSIAMQHKLGVSPDVMSYLALATQERIRTLVESMIAAKNHRIHSEHIHHPNVTGGGGGDGGGGGENLPMYKEAISLDVKSQLLAIEKVDREHERKRKEIRAGLKNDNKTDDKDDSKDQSEMTSTAPKRSKRQKKDTLPTPAINKLTVDTKNTNMTALSAAGGKTKSWMIDIQPEVPSTSVINGGDTAATRPSRGRSRSASNAKNFSTFKKGETQQGGVLSTNITTGPYITGQQQPSNGPVPTITVKDALFVLERDRGGGGGAGSGREVLMKGYVKWLSSDHNSSMLNKVTPRYFYIPHAIATCQHGMRRLIIFKINKEYCGFLIPHLGKLRQKSENAYMSKLSE</sequence>
<comment type="similarity">
    <text evidence="2">Belongs to the TAF4 family.</text>
</comment>
<comment type="function">
    <text evidence="7">Functions as a component of the DNA-binding general transcription factor complex TFIID. Binding of TFIID to a promoter (with or without TATA element) is the initial step in pre-initiation complex (PIC) formation. TFIID plays a key role in the regulation of gene expression by RNA polymerase II through different activities such as transcription activator interaction, core promoter recognition and selectivity, TFIIA and TFIIB interaction, chromatin modification (histone acetylation by TAF1), facilitation of DNA opening and initiation of transcription.</text>
</comment>
<keyword evidence="5" id="KW-0804">Transcription</keyword>
<evidence type="ECO:0000256" key="1">
    <source>
        <dbReference type="ARBA" id="ARBA00004123"/>
    </source>
</evidence>
<dbReference type="GO" id="GO:0016251">
    <property type="term" value="F:RNA polymerase II general transcription initiation factor activity"/>
    <property type="evidence" value="ECO:0007669"/>
    <property type="project" value="TreeGrafter"/>
</dbReference>
<accession>A0A8H3MEU9</accession>
<dbReference type="PANTHER" id="PTHR15138">
    <property type="entry name" value="TRANSCRIPTION INITIATION FACTOR TFIID SUBUNIT 4"/>
    <property type="match status" value="1"/>
</dbReference>
<dbReference type="GO" id="GO:0003677">
    <property type="term" value="F:DNA binding"/>
    <property type="evidence" value="ECO:0007669"/>
    <property type="project" value="TreeGrafter"/>
</dbReference>
<dbReference type="InterPro" id="IPR045144">
    <property type="entry name" value="TAF4"/>
</dbReference>